<dbReference type="Proteomes" id="UP000821865">
    <property type="component" value="Chromosome 11"/>
</dbReference>
<protein>
    <submittedName>
        <fullName evidence="1">Uncharacterized protein</fullName>
    </submittedName>
</protein>
<organism evidence="1 2">
    <name type="scientific">Dermacentor silvarum</name>
    <name type="common">Tick</name>
    <dbReference type="NCBI Taxonomy" id="543639"/>
    <lineage>
        <taxon>Eukaryota</taxon>
        <taxon>Metazoa</taxon>
        <taxon>Ecdysozoa</taxon>
        <taxon>Arthropoda</taxon>
        <taxon>Chelicerata</taxon>
        <taxon>Arachnida</taxon>
        <taxon>Acari</taxon>
        <taxon>Parasitiformes</taxon>
        <taxon>Ixodida</taxon>
        <taxon>Ixodoidea</taxon>
        <taxon>Ixodidae</taxon>
        <taxon>Rhipicephalinae</taxon>
        <taxon>Dermacentor</taxon>
    </lineage>
</organism>
<accession>A0ACB8DLH5</accession>
<name>A0ACB8DLH5_DERSI</name>
<keyword evidence="2" id="KW-1185">Reference proteome</keyword>
<reference evidence="1" key="1">
    <citation type="submission" date="2020-05" db="EMBL/GenBank/DDBJ databases">
        <title>Large-scale comparative analyses of tick genomes elucidate their genetic diversity and vector capacities.</title>
        <authorList>
            <person name="Jia N."/>
            <person name="Wang J."/>
            <person name="Shi W."/>
            <person name="Du L."/>
            <person name="Sun Y."/>
            <person name="Zhan W."/>
            <person name="Jiang J."/>
            <person name="Wang Q."/>
            <person name="Zhang B."/>
            <person name="Ji P."/>
            <person name="Sakyi L.B."/>
            <person name="Cui X."/>
            <person name="Yuan T."/>
            <person name="Jiang B."/>
            <person name="Yang W."/>
            <person name="Lam T.T.-Y."/>
            <person name="Chang Q."/>
            <person name="Ding S."/>
            <person name="Wang X."/>
            <person name="Zhu J."/>
            <person name="Ruan X."/>
            <person name="Zhao L."/>
            <person name="Wei J."/>
            <person name="Que T."/>
            <person name="Du C."/>
            <person name="Cheng J."/>
            <person name="Dai P."/>
            <person name="Han X."/>
            <person name="Huang E."/>
            <person name="Gao Y."/>
            <person name="Liu J."/>
            <person name="Shao H."/>
            <person name="Ye R."/>
            <person name="Li L."/>
            <person name="Wei W."/>
            <person name="Wang X."/>
            <person name="Wang C."/>
            <person name="Yang T."/>
            <person name="Huo Q."/>
            <person name="Li W."/>
            <person name="Guo W."/>
            <person name="Chen H."/>
            <person name="Zhou L."/>
            <person name="Ni X."/>
            <person name="Tian J."/>
            <person name="Zhou Y."/>
            <person name="Sheng Y."/>
            <person name="Liu T."/>
            <person name="Pan Y."/>
            <person name="Xia L."/>
            <person name="Li J."/>
            <person name="Zhao F."/>
            <person name="Cao W."/>
        </authorList>
    </citation>
    <scope>NUCLEOTIDE SEQUENCE</scope>
    <source>
        <strain evidence="1">Dsil-2018</strain>
    </source>
</reference>
<evidence type="ECO:0000313" key="2">
    <source>
        <dbReference type="Proteomes" id="UP000821865"/>
    </source>
</evidence>
<evidence type="ECO:0000313" key="1">
    <source>
        <dbReference type="EMBL" id="KAH7971516.1"/>
    </source>
</evidence>
<sequence length="422" mass="46895">MLIMNANNTIQTSSGNSEGTRTIFAALFMCAFVAIAVFVGYLNLGSSDIFVDELICTVGGEAMVPEMIPPDGLCDYIYYTHVAVIQSVMYAVEIKTSWEVFKLIMHNRTRTSGGIGFDVRYATITQINETTENNLRNLAMNNIKHYGVLNILESSVKVKDLYDKAKALLARLKFIQVSFNTTNAKTLIAFGIFNYLGDNAYGVLDGMLNDAANNHVADTVVAYCSVGWIERPSECFSHPPSVFYPSDLSGKAAVEAVRAPYMKTIVNLMRRDKQFTSNSRIGLSFELGTLVYTLKSAQRGISKDYVNAACKNLYVTNFDIVPCLVNTNRNRGELFKGVNLAQSLGDEKQIMLFESNDTLIYKIKQLADNATFLRGHMSLLLLNAHLGDFTNPRTATCKASDEKDRTDPFERIRVIRAELGLT</sequence>
<comment type="caution">
    <text evidence="1">The sequence shown here is derived from an EMBL/GenBank/DDBJ whole genome shotgun (WGS) entry which is preliminary data.</text>
</comment>
<dbReference type="EMBL" id="CM023480">
    <property type="protein sequence ID" value="KAH7971516.1"/>
    <property type="molecule type" value="Genomic_DNA"/>
</dbReference>
<gene>
    <name evidence="1" type="ORF">HPB49_025388</name>
</gene>
<proteinExistence type="predicted"/>